<dbReference type="AlphaFoldDB" id="A0A0M0LHV9"/>
<dbReference type="Proteomes" id="UP000037558">
    <property type="component" value="Unassembled WGS sequence"/>
</dbReference>
<keyword evidence="3" id="KW-1185">Reference proteome</keyword>
<evidence type="ECO:0000313" key="3">
    <source>
        <dbReference type="Proteomes" id="UP000037558"/>
    </source>
</evidence>
<dbReference type="RefSeq" id="WP_053399809.1">
    <property type="nucleotide sequence ID" value="NZ_LILC01000002.1"/>
</dbReference>
<sequence>MSELMIPKDFQQAPFFQDLYLSLRIDTEKDFEELLHDRYFLYDIQEKLGEGVVKPWTDATFYIPIVFRRWKEEKIQIGEVFQQRKNKEAKEPMTRWVAHFISVLFWMNDQPVPGIVHLNEHIPTLTYKPINVWERLAFVLQRPNLHHSYSQLSELYTEIEKIYYKKSIMNIKK</sequence>
<feature type="domain" description="YpoC-like" evidence="1">
    <location>
        <begin position="62"/>
        <end position="170"/>
    </location>
</feature>
<name>A0A0M0LHV9_9BACI</name>
<accession>A0A0M0LHV9</accession>
<dbReference type="STRING" id="284581.AMD01_02540"/>
<reference evidence="3" key="1">
    <citation type="submission" date="2015-08" db="EMBL/GenBank/DDBJ databases">
        <title>Fjat-14210 dsm16467.</title>
        <authorList>
            <person name="Liu B."/>
            <person name="Wang J."/>
            <person name="Zhu Y."/>
            <person name="Liu G."/>
            <person name="Chen Q."/>
            <person name="Chen Z."/>
            <person name="Lan J."/>
            <person name="Che J."/>
            <person name="Ge C."/>
            <person name="Shi H."/>
            <person name="Pan Z."/>
            <person name="Liu X."/>
        </authorList>
    </citation>
    <scope>NUCLEOTIDE SEQUENCE [LARGE SCALE GENOMIC DNA]</scope>
    <source>
        <strain evidence="3">DSM 16467</strain>
    </source>
</reference>
<proteinExistence type="predicted"/>
<dbReference type="InterPro" id="IPR048427">
    <property type="entry name" value="YpoC"/>
</dbReference>
<gene>
    <name evidence="2" type="ORF">AMD01_02540</name>
</gene>
<dbReference type="OrthoDB" id="2360594at2"/>
<comment type="caution">
    <text evidence="2">The sequence shown here is derived from an EMBL/GenBank/DDBJ whole genome shotgun (WGS) entry which is preliminary data.</text>
</comment>
<dbReference type="Pfam" id="PF21747">
    <property type="entry name" value="YpoC"/>
    <property type="match status" value="1"/>
</dbReference>
<evidence type="ECO:0000259" key="1">
    <source>
        <dbReference type="Pfam" id="PF21747"/>
    </source>
</evidence>
<protein>
    <recommendedName>
        <fullName evidence="1">YpoC-like domain-containing protein</fullName>
    </recommendedName>
</protein>
<organism evidence="2 3">
    <name type="scientific">Priestia koreensis</name>
    <dbReference type="NCBI Taxonomy" id="284581"/>
    <lineage>
        <taxon>Bacteria</taxon>
        <taxon>Bacillati</taxon>
        <taxon>Bacillota</taxon>
        <taxon>Bacilli</taxon>
        <taxon>Bacillales</taxon>
        <taxon>Bacillaceae</taxon>
        <taxon>Priestia</taxon>
    </lineage>
</organism>
<dbReference type="PATRIC" id="fig|284581.3.peg.777"/>
<dbReference type="EMBL" id="LILC01000002">
    <property type="protein sequence ID" value="KOO50644.1"/>
    <property type="molecule type" value="Genomic_DNA"/>
</dbReference>
<evidence type="ECO:0000313" key="2">
    <source>
        <dbReference type="EMBL" id="KOO50644.1"/>
    </source>
</evidence>